<organism evidence="2 3">
    <name type="scientific">Caloranaerobacter azorensis H53214</name>
    <dbReference type="NCBI Taxonomy" id="1156417"/>
    <lineage>
        <taxon>Bacteria</taxon>
        <taxon>Bacillati</taxon>
        <taxon>Bacillota</taxon>
        <taxon>Tissierellia</taxon>
        <taxon>Tissierellales</taxon>
        <taxon>Thermohalobacteraceae</taxon>
        <taxon>Caloranaerobacter</taxon>
    </lineage>
</organism>
<protein>
    <submittedName>
        <fullName evidence="2">Uncharacterized protein</fullName>
    </submittedName>
</protein>
<gene>
    <name evidence="2" type="ORF">Y919_06705</name>
</gene>
<name>A0A096CUW1_9FIRM</name>
<feature type="transmembrane region" description="Helical" evidence="1">
    <location>
        <begin position="6"/>
        <end position="23"/>
    </location>
</feature>
<feature type="transmembrane region" description="Helical" evidence="1">
    <location>
        <begin position="35"/>
        <end position="56"/>
    </location>
</feature>
<proteinExistence type="predicted"/>
<accession>A0A096CUW1</accession>
<evidence type="ECO:0000313" key="2">
    <source>
        <dbReference type="EMBL" id="KGG80349.1"/>
    </source>
</evidence>
<evidence type="ECO:0000313" key="3">
    <source>
        <dbReference type="Proteomes" id="UP000029622"/>
    </source>
</evidence>
<sequence>MLVHLVSTFMFFIAYFAITYLTNRFRKNKRTKREILINSLIISGLYFLIIALVKIISSK</sequence>
<keyword evidence="1" id="KW-0472">Membrane</keyword>
<reference evidence="2 3" key="1">
    <citation type="submission" date="2013-12" db="EMBL/GenBank/DDBJ databases">
        <title>Draft genome sequence of Caloranaerobacter sp. H53214.</title>
        <authorList>
            <person name="Jiang L.J."/>
            <person name="Shao Z.Z."/>
            <person name="Long M.N."/>
        </authorList>
    </citation>
    <scope>NUCLEOTIDE SEQUENCE [LARGE SCALE GENOMIC DNA]</scope>
    <source>
        <strain evidence="2 3">H53214</strain>
    </source>
</reference>
<comment type="caution">
    <text evidence="2">The sequence shown here is derived from an EMBL/GenBank/DDBJ whole genome shotgun (WGS) entry which is preliminary data.</text>
</comment>
<evidence type="ECO:0000256" key="1">
    <source>
        <dbReference type="SAM" id="Phobius"/>
    </source>
</evidence>
<keyword evidence="1" id="KW-1133">Transmembrane helix</keyword>
<dbReference type="Proteomes" id="UP000029622">
    <property type="component" value="Unassembled WGS sequence"/>
</dbReference>
<dbReference type="EMBL" id="AZTB01000029">
    <property type="protein sequence ID" value="KGG80349.1"/>
    <property type="molecule type" value="Genomic_DNA"/>
</dbReference>
<dbReference type="AlphaFoldDB" id="A0A096CUW1"/>
<keyword evidence="1" id="KW-0812">Transmembrane</keyword>
<dbReference type="STRING" id="1156417.Y919_06705"/>
<dbReference type="RefSeq" id="WP_035163459.1">
    <property type="nucleotide sequence ID" value="NZ_AZTB01000029.1"/>
</dbReference>